<dbReference type="Gene3D" id="1.10.3720.10">
    <property type="entry name" value="MetI-like"/>
    <property type="match status" value="1"/>
</dbReference>
<keyword evidence="6 7" id="KW-0472">Membrane</keyword>
<protein>
    <submittedName>
        <fullName evidence="9">Carbohydrate ABC transporter permease</fullName>
    </submittedName>
</protein>
<evidence type="ECO:0000256" key="2">
    <source>
        <dbReference type="ARBA" id="ARBA00022448"/>
    </source>
</evidence>
<accession>A0A523RR08</accession>
<proteinExistence type="inferred from homology"/>
<organism evidence="9 10">
    <name type="scientific">Aerophobetes bacterium</name>
    <dbReference type="NCBI Taxonomy" id="2030807"/>
    <lineage>
        <taxon>Bacteria</taxon>
        <taxon>Candidatus Aerophobota</taxon>
    </lineage>
</organism>
<feature type="transmembrane region" description="Helical" evidence="7">
    <location>
        <begin position="20"/>
        <end position="42"/>
    </location>
</feature>
<keyword evidence="5 7" id="KW-1133">Transmembrane helix</keyword>
<evidence type="ECO:0000256" key="4">
    <source>
        <dbReference type="ARBA" id="ARBA00022692"/>
    </source>
</evidence>
<evidence type="ECO:0000313" key="9">
    <source>
        <dbReference type="EMBL" id="TET08223.1"/>
    </source>
</evidence>
<name>A0A523RR08_UNCAE</name>
<evidence type="ECO:0000259" key="8">
    <source>
        <dbReference type="PROSITE" id="PS50928"/>
    </source>
</evidence>
<sequence length="285" mass="32327">MFCEGGQKMHEEWKNRVIRIVLVLGYVFFFAVYLFPLAWVGLTAVKPTELIMSSPPVFRFQPILEHFIRLQTEWKFYGRVLNSLIISSGTTFISVGLGIVTAFALSRYNFRGKTFIPIWFLSNRFLPAVAVVLPLFLMFQKFRLVDTYIVVILANLIPTLPFSIWLLYGFLNDIPRELDDAARVDGCGNLMVLWKILLPIAAPSIAVTAIFAFIFSWNEFFIPLVLTRSRVVPVTVAFAGFKQQFRFDWGGMSAAAMVCLVPLFLMVTVLHKHVVRGMTLGAVKG</sequence>
<dbReference type="InterPro" id="IPR000515">
    <property type="entry name" value="MetI-like"/>
</dbReference>
<evidence type="ECO:0000256" key="7">
    <source>
        <dbReference type="RuleBase" id="RU363032"/>
    </source>
</evidence>
<feature type="transmembrane region" description="Helical" evidence="7">
    <location>
        <begin position="125"/>
        <end position="142"/>
    </location>
</feature>
<feature type="transmembrane region" description="Helical" evidence="7">
    <location>
        <begin position="84"/>
        <end position="105"/>
    </location>
</feature>
<keyword evidence="2 7" id="KW-0813">Transport</keyword>
<dbReference type="CDD" id="cd06261">
    <property type="entry name" value="TM_PBP2"/>
    <property type="match status" value="1"/>
</dbReference>
<dbReference type="PANTHER" id="PTHR32243:SF18">
    <property type="entry name" value="INNER MEMBRANE ABC TRANSPORTER PERMEASE PROTEIN YCJP"/>
    <property type="match status" value="1"/>
</dbReference>
<evidence type="ECO:0000256" key="6">
    <source>
        <dbReference type="ARBA" id="ARBA00023136"/>
    </source>
</evidence>
<reference evidence="9 10" key="1">
    <citation type="submission" date="2019-03" db="EMBL/GenBank/DDBJ databases">
        <title>Metabolic potential of uncultured bacteria and archaea associated with petroleum seepage in deep-sea sediments.</title>
        <authorList>
            <person name="Dong X."/>
            <person name="Hubert C."/>
        </authorList>
    </citation>
    <scope>NUCLEOTIDE SEQUENCE [LARGE SCALE GENOMIC DNA]</scope>
    <source>
        <strain evidence="9">E44_bin7</strain>
    </source>
</reference>
<feature type="transmembrane region" description="Helical" evidence="7">
    <location>
        <begin position="253"/>
        <end position="271"/>
    </location>
</feature>
<dbReference type="AlphaFoldDB" id="A0A523RR08"/>
<evidence type="ECO:0000256" key="1">
    <source>
        <dbReference type="ARBA" id="ARBA00004651"/>
    </source>
</evidence>
<dbReference type="PANTHER" id="PTHR32243">
    <property type="entry name" value="MALTOSE TRANSPORT SYSTEM PERMEASE-RELATED"/>
    <property type="match status" value="1"/>
</dbReference>
<dbReference type="EMBL" id="SOKJ01000370">
    <property type="protein sequence ID" value="TET08223.1"/>
    <property type="molecule type" value="Genomic_DNA"/>
</dbReference>
<feature type="domain" description="ABC transmembrane type-1" evidence="8">
    <location>
        <begin position="80"/>
        <end position="270"/>
    </location>
</feature>
<feature type="transmembrane region" description="Helical" evidence="7">
    <location>
        <begin position="148"/>
        <end position="171"/>
    </location>
</feature>
<dbReference type="InterPro" id="IPR035906">
    <property type="entry name" value="MetI-like_sf"/>
</dbReference>
<evidence type="ECO:0000256" key="3">
    <source>
        <dbReference type="ARBA" id="ARBA00022475"/>
    </source>
</evidence>
<keyword evidence="3" id="KW-1003">Cell membrane</keyword>
<dbReference type="Pfam" id="PF00528">
    <property type="entry name" value="BPD_transp_1"/>
    <property type="match status" value="1"/>
</dbReference>
<gene>
    <name evidence="9" type="ORF">E3J84_06445</name>
</gene>
<dbReference type="SUPFAM" id="SSF161098">
    <property type="entry name" value="MetI-like"/>
    <property type="match status" value="1"/>
</dbReference>
<evidence type="ECO:0000256" key="5">
    <source>
        <dbReference type="ARBA" id="ARBA00022989"/>
    </source>
</evidence>
<keyword evidence="4 7" id="KW-0812">Transmembrane</keyword>
<comment type="caution">
    <text evidence="9">The sequence shown here is derived from an EMBL/GenBank/DDBJ whole genome shotgun (WGS) entry which is preliminary data.</text>
</comment>
<dbReference type="PROSITE" id="PS50928">
    <property type="entry name" value="ABC_TM1"/>
    <property type="match status" value="1"/>
</dbReference>
<evidence type="ECO:0000313" key="10">
    <source>
        <dbReference type="Proteomes" id="UP000316360"/>
    </source>
</evidence>
<comment type="subcellular location">
    <subcellularLocation>
        <location evidence="1 7">Cell membrane</location>
        <topology evidence="1 7">Multi-pass membrane protein</topology>
    </subcellularLocation>
</comment>
<comment type="similarity">
    <text evidence="7">Belongs to the binding-protein-dependent transport system permease family.</text>
</comment>
<feature type="transmembrane region" description="Helical" evidence="7">
    <location>
        <begin position="192"/>
        <end position="214"/>
    </location>
</feature>
<dbReference type="GO" id="GO:0005886">
    <property type="term" value="C:plasma membrane"/>
    <property type="evidence" value="ECO:0007669"/>
    <property type="project" value="UniProtKB-SubCell"/>
</dbReference>
<dbReference type="InterPro" id="IPR050901">
    <property type="entry name" value="BP-dep_ABC_trans_perm"/>
</dbReference>
<dbReference type="Proteomes" id="UP000316360">
    <property type="component" value="Unassembled WGS sequence"/>
</dbReference>
<dbReference type="GO" id="GO:0055085">
    <property type="term" value="P:transmembrane transport"/>
    <property type="evidence" value="ECO:0007669"/>
    <property type="project" value="InterPro"/>
</dbReference>